<organism evidence="2 3">
    <name type="scientific">Castanea mollissima</name>
    <name type="common">Chinese chestnut</name>
    <dbReference type="NCBI Taxonomy" id="60419"/>
    <lineage>
        <taxon>Eukaryota</taxon>
        <taxon>Viridiplantae</taxon>
        <taxon>Streptophyta</taxon>
        <taxon>Embryophyta</taxon>
        <taxon>Tracheophyta</taxon>
        <taxon>Spermatophyta</taxon>
        <taxon>Magnoliopsida</taxon>
        <taxon>eudicotyledons</taxon>
        <taxon>Gunneridae</taxon>
        <taxon>Pentapetalae</taxon>
        <taxon>rosids</taxon>
        <taxon>fabids</taxon>
        <taxon>Fagales</taxon>
        <taxon>Fagaceae</taxon>
        <taxon>Castanea</taxon>
    </lineage>
</organism>
<sequence length="150" mass="16768">MGKQFGNNRGLKRSKAPSNSESKHVIKNRRVEQKLARTCTRSPSPSPSGEPSEEQSSGAASEEEVVHREASMYDNLLMSLRSCSKLVDTAYKKRQRQEEGKSDSEVDEDDGFESFSVLGEDDKEDVSIYVLLSTENADFDGNQDQITERT</sequence>
<dbReference type="OrthoDB" id="10438779at2759"/>
<feature type="compositionally biased region" description="Basic and acidic residues" evidence="1">
    <location>
        <begin position="21"/>
        <end position="35"/>
    </location>
</feature>
<dbReference type="EMBL" id="JRKL02012607">
    <property type="protein sequence ID" value="KAF3944459.1"/>
    <property type="molecule type" value="Genomic_DNA"/>
</dbReference>
<evidence type="ECO:0000313" key="3">
    <source>
        <dbReference type="Proteomes" id="UP000737018"/>
    </source>
</evidence>
<dbReference type="Proteomes" id="UP000737018">
    <property type="component" value="Unassembled WGS sequence"/>
</dbReference>
<gene>
    <name evidence="2" type="ORF">CMV_029072</name>
</gene>
<feature type="region of interest" description="Disordered" evidence="1">
    <location>
        <begin position="91"/>
        <end position="118"/>
    </location>
</feature>
<protein>
    <submittedName>
        <fullName evidence="2">Uncharacterized protein</fullName>
    </submittedName>
</protein>
<proteinExistence type="predicted"/>
<keyword evidence="3" id="KW-1185">Reference proteome</keyword>
<dbReference type="AlphaFoldDB" id="A0A8J4VBD5"/>
<evidence type="ECO:0000256" key="1">
    <source>
        <dbReference type="SAM" id="MobiDB-lite"/>
    </source>
</evidence>
<feature type="region of interest" description="Disordered" evidence="1">
    <location>
        <begin position="1"/>
        <end position="67"/>
    </location>
</feature>
<accession>A0A8J4VBD5</accession>
<name>A0A8J4VBD5_9ROSI</name>
<feature type="compositionally biased region" description="Low complexity" evidence="1">
    <location>
        <begin position="47"/>
        <end position="60"/>
    </location>
</feature>
<evidence type="ECO:0000313" key="2">
    <source>
        <dbReference type="EMBL" id="KAF3944459.1"/>
    </source>
</evidence>
<reference evidence="2" key="1">
    <citation type="submission" date="2020-03" db="EMBL/GenBank/DDBJ databases">
        <title>Castanea mollissima Vanexum genome sequencing.</title>
        <authorList>
            <person name="Staton M."/>
        </authorList>
    </citation>
    <scope>NUCLEOTIDE SEQUENCE</scope>
    <source>
        <tissue evidence="2">Leaf</tissue>
    </source>
</reference>
<comment type="caution">
    <text evidence="2">The sequence shown here is derived from an EMBL/GenBank/DDBJ whole genome shotgun (WGS) entry which is preliminary data.</text>
</comment>